<dbReference type="EMBL" id="BMAT01007744">
    <property type="protein sequence ID" value="GFR70454.1"/>
    <property type="molecule type" value="Genomic_DNA"/>
</dbReference>
<proteinExistence type="predicted"/>
<name>A0AAV4FB07_9GAST</name>
<evidence type="ECO:0000313" key="2">
    <source>
        <dbReference type="EMBL" id="GFR70454.1"/>
    </source>
</evidence>
<sequence length="101" mass="11427">MCDSAAQNKRKAVCAVKTDVVRDTALVILPMDLRDKSPEPSMHDLAIWTAEENRPTATDRMREAPNTRYHASRGLGWRQRKGDHRENTFRGCTFTSSLLAP</sequence>
<dbReference type="Proteomes" id="UP000762676">
    <property type="component" value="Unassembled WGS sequence"/>
</dbReference>
<evidence type="ECO:0000256" key="1">
    <source>
        <dbReference type="SAM" id="MobiDB-lite"/>
    </source>
</evidence>
<accession>A0AAV4FB07</accession>
<organism evidence="2 3">
    <name type="scientific">Elysia marginata</name>
    <dbReference type="NCBI Taxonomy" id="1093978"/>
    <lineage>
        <taxon>Eukaryota</taxon>
        <taxon>Metazoa</taxon>
        <taxon>Spiralia</taxon>
        <taxon>Lophotrochozoa</taxon>
        <taxon>Mollusca</taxon>
        <taxon>Gastropoda</taxon>
        <taxon>Heterobranchia</taxon>
        <taxon>Euthyneura</taxon>
        <taxon>Panpulmonata</taxon>
        <taxon>Sacoglossa</taxon>
        <taxon>Placobranchoidea</taxon>
        <taxon>Plakobranchidae</taxon>
        <taxon>Elysia</taxon>
    </lineage>
</organism>
<comment type="caution">
    <text evidence="2">The sequence shown here is derived from an EMBL/GenBank/DDBJ whole genome shotgun (WGS) entry which is preliminary data.</text>
</comment>
<gene>
    <name evidence="2" type="ORF">ElyMa_003786800</name>
</gene>
<feature type="region of interest" description="Disordered" evidence="1">
    <location>
        <begin position="53"/>
        <end position="82"/>
    </location>
</feature>
<dbReference type="AlphaFoldDB" id="A0AAV4FB07"/>
<evidence type="ECO:0000313" key="3">
    <source>
        <dbReference type="Proteomes" id="UP000762676"/>
    </source>
</evidence>
<keyword evidence="3" id="KW-1185">Reference proteome</keyword>
<protein>
    <submittedName>
        <fullName evidence="2">Uncharacterized protein</fullName>
    </submittedName>
</protein>
<reference evidence="2 3" key="1">
    <citation type="journal article" date="2021" name="Elife">
        <title>Chloroplast acquisition without the gene transfer in kleptoplastic sea slugs, Plakobranchus ocellatus.</title>
        <authorList>
            <person name="Maeda T."/>
            <person name="Takahashi S."/>
            <person name="Yoshida T."/>
            <person name="Shimamura S."/>
            <person name="Takaki Y."/>
            <person name="Nagai Y."/>
            <person name="Toyoda A."/>
            <person name="Suzuki Y."/>
            <person name="Arimoto A."/>
            <person name="Ishii H."/>
            <person name="Satoh N."/>
            <person name="Nishiyama T."/>
            <person name="Hasebe M."/>
            <person name="Maruyama T."/>
            <person name="Minagawa J."/>
            <person name="Obokata J."/>
            <person name="Shigenobu S."/>
        </authorList>
    </citation>
    <scope>NUCLEOTIDE SEQUENCE [LARGE SCALE GENOMIC DNA]</scope>
</reference>
<feature type="compositionally biased region" description="Basic and acidic residues" evidence="1">
    <location>
        <begin position="53"/>
        <end position="65"/>
    </location>
</feature>